<comment type="caution">
    <text evidence="2">The sequence shown here is derived from an EMBL/GenBank/DDBJ whole genome shotgun (WGS) entry which is preliminary data.</text>
</comment>
<proteinExistence type="predicted"/>
<dbReference type="Proteomes" id="UP000789901">
    <property type="component" value="Unassembled WGS sequence"/>
</dbReference>
<dbReference type="EMBL" id="CAJVQB010149954">
    <property type="protein sequence ID" value="CAG8855494.1"/>
    <property type="molecule type" value="Genomic_DNA"/>
</dbReference>
<evidence type="ECO:0000313" key="2">
    <source>
        <dbReference type="EMBL" id="CAG8855494.1"/>
    </source>
</evidence>
<evidence type="ECO:0000313" key="3">
    <source>
        <dbReference type="Proteomes" id="UP000789901"/>
    </source>
</evidence>
<gene>
    <name evidence="2" type="ORF">GMARGA_LOCUS44315</name>
</gene>
<feature type="non-terminal residue" evidence="2">
    <location>
        <position position="1"/>
    </location>
</feature>
<organism evidence="2 3">
    <name type="scientific">Gigaspora margarita</name>
    <dbReference type="NCBI Taxonomy" id="4874"/>
    <lineage>
        <taxon>Eukaryota</taxon>
        <taxon>Fungi</taxon>
        <taxon>Fungi incertae sedis</taxon>
        <taxon>Mucoromycota</taxon>
        <taxon>Glomeromycotina</taxon>
        <taxon>Glomeromycetes</taxon>
        <taxon>Diversisporales</taxon>
        <taxon>Gigasporaceae</taxon>
        <taxon>Gigaspora</taxon>
    </lineage>
</organism>
<sequence length="172" mass="19030">NASPVFEDPAISPIPRSSTKAISSFITPRRPIPSLSNLAVSPILRREGISSFITHRSITTRLEPEDLDDPFSLPSYNENTTVINFPPEEILYLVSLYPALTTASFPNPLTRFINFITPGQRNNPPPPHYTVYSVHTEETDPIPPIIVDINSPNEEPIRTPTPEAPLVNQPGP</sequence>
<accession>A0ABN7XNH2</accession>
<reference evidence="2 3" key="1">
    <citation type="submission" date="2021-06" db="EMBL/GenBank/DDBJ databases">
        <authorList>
            <person name="Kallberg Y."/>
            <person name="Tangrot J."/>
            <person name="Rosling A."/>
        </authorList>
    </citation>
    <scope>NUCLEOTIDE SEQUENCE [LARGE SCALE GENOMIC DNA]</scope>
    <source>
        <strain evidence="2 3">120-4 pot B 10/14</strain>
    </source>
</reference>
<feature type="region of interest" description="Disordered" evidence="1">
    <location>
        <begin position="151"/>
        <end position="172"/>
    </location>
</feature>
<evidence type="ECO:0000256" key="1">
    <source>
        <dbReference type="SAM" id="MobiDB-lite"/>
    </source>
</evidence>
<feature type="non-terminal residue" evidence="2">
    <location>
        <position position="172"/>
    </location>
</feature>
<protein>
    <submittedName>
        <fullName evidence="2">16548_t:CDS:1</fullName>
    </submittedName>
</protein>
<name>A0ABN7XNH2_GIGMA</name>
<keyword evidence="3" id="KW-1185">Reference proteome</keyword>